<dbReference type="RefSeq" id="WP_188025706.1">
    <property type="nucleotide sequence ID" value="NZ_JACHGR010000002.1"/>
</dbReference>
<dbReference type="AlphaFoldDB" id="A0A841GN51"/>
<feature type="domain" description="Helicase C-terminal" evidence="6">
    <location>
        <begin position="548"/>
        <end position="712"/>
    </location>
</feature>
<sequence length="1107" mass="125960">MDIIKAQELFETLESDEFAQNLIAQSNAKSILLAVKEDRNNFPNFTEGLIDRINSIAFAYLSIGCAIAEKNEINDIALQSFEKAGDAIYYIHAPNIDFNEQSSFYLVVSSLSFYLATQYSKSFIAIKNIKEDLPLIKLVSNFLKKDLQSLIHEINSIQFNDKYDEVSEDELEQNNKYYVVILSKSLNLVLEYIYSGKEEYLTLGQEFLTDLKELASIDDEPVVWWLSRLLNILFGVFKQYSFWNVLPKLIDSNIIDNYVAQLALRTPAITELFFAQYNALQVMQNKSDIVLSLPTSSGKTRIAEIAILEALIDKPFSKVLYLAPFRSLSYEVEESMEKTLTPLGFSTTFLYGGGQYSKLDKTLIENSNVIIATPEKAKAIVRADENIANEISLLIIDEGHLLGAEERLIKIELFIEELKHHVNKNDGKIMLLSAVLPNTNDIAQWIAKDSSNVYETDKKISNKRFGVIKWTHSKNITIEWFGEPTSFNRNFVEKFLPPKAKTKYFPNDKNEGIAATALKLSQLGTVLMFVAQARYVVSSANRVLKAMGSTPELHNYKNEALFASFRLACDEAGVSEIYNLARFGILCHYGKLPTEVRILLEQLMRSENVKIIVSTTSLGQGVNIGISTVIFADVFMNHQDETRIDSKDFWNIAGRAGRAFTDIEGKVLYCIDETSWSYQRDLGFCREYFDPSKMEQAKSGLLALVKYIKNISKECNVNFDLLLQLIADNDFSQLKSGDEDYSDISRQLFDWLDDTLLALNYKNKANELKAPSDWIDTVFRNSLAYIQAKEDGDVSQEDIIKFIKSRNQAVLNMAGDYENWENMVKSGIPLRSSIALDDYIEPIKDSIKIYNDSEGNPDDLAIFSKSIEELIQKLPTVTFKHHFEEAELNQVRLKWFSAIPLSEIAVHENGQDICVSYFSMTLPWAINAITRKLLDLKLNYEAEILEGLALYCEIGVPNMDSVKIYLAGLKSRVAAFDISKVLVGKLTNLNKSTLLTLLKVNALEIEFLCDETTNKWVDTFTMEQEGKTEDELTKISDFVLVDIMPKSHQLNVRSFNDKLYLCNADMNEKISITSSDEFPFGTIADNPKVYFENEDSHWTMRIRTNRY</sequence>
<dbReference type="Pfam" id="PF00271">
    <property type="entry name" value="Helicase_C"/>
    <property type="match status" value="1"/>
</dbReference>
<dbReference type="SMART" id="SM00487">
    <property type="entry name" value="DEXDc"/>
    <property type="match status" value="1"/>
</dbReference>
<dbReference type="PANTHER" id="PTHR47961">
    <property type="entry name" value="DNA POLYMERASE THETA, PUTATIVE (AFU_ORTHOLOGUE AFUA_1G05260)-RELATED"/>
    <property type="match status" value="1"/>
</dbReference>
<dbReference type="GO" id="GO:0003676">
    <property type="term" value="F:nucleic acid binding"/>
    <property type="evidence" value="ECO:0007669"/>
    <property type="project" value="InterPro"/>
</dbReference>
<dbReference type="InterPro" id="IPR001650">
    <property type="entry name" value="Helicase_C-like"/>
</dbReference>
<dbReference type="InterPro" id="IPR014001">
    <property type="entry name" value="Helicase_ATP-bd"/>
</dbReference>
<protein>
    <submittedName>
        <fullName evidence="7">Uncharacterized protein YsxB (DUF464 family)</fullName>
    </submittedName>
</protein>
<evidence type="ECO:0000259" key="5">
    <source>
        <dbReference type="PROSITE" id="PS51192"/>
    </source>
</evidence>
<accession>A0A841GN51</accession>
<reference evidence="7 8" key="1">
    <citation type="submission" date="2020-08" db="EMBL/GenBank/DDBJ databases">
        <title>Genomic Encyclopedia of Type Strains, Phase IV (KMG-IV): sequencing the most valuable type-strain genomes for metagenomic binning, comparative biology and taxonomic classification.</title>
        <authorList>
            <person name="Goeker M."/>
        </authorList>
    </citation>
    <scope>NUCLEOTIDE SEQUENCE [LARGE SCALE GENOMIC DNA]</scope>
    <source>
        <strain evidence="7 8">DSM 22975</strain>
    </source>
</reference>
<keyword evidence="4" id="KW-0067">ATP-binding</keyword>
<dbReference type="GO" id="GO:0005524">
    <property type="term" value="F:ATP binding"/>
    <property type="evidence" value="ECO:0007669"/>
    <property type="project" value="UniProtKB-KW"/>
</dbReference>
<dbReference type="SMART" id="SM00490">
    <property type="entry name" value="HELICc"/>
    <property type="match status" value="1"/>
</dbReference>
<dbReference type="GO" id="GO:0004386">
    <property type="term" value="F:helicase activity"/>
    <property type="evidence" value="ECO:0007669"/>
    <property type="project" value="UniProtKB-KW"/>
</dbReference>
<evidence type="ECO:0000313" key="7">
    <source>
        <dbReference type="EMBL" id="MBB6054913.1"/>
    </source>
</evidence>
<organism evidence="7 8">
    <name type="scientific">Tolumonas osonensis</name>
    <dbReference type="NCBI Taxonomy" id="675874"/>
    <lineage>
        <taxon>Bacteria</taxon>
        <taxon>Pseudomonadati</taxon>
        <taxon>Pseudomonadota</taxon>
        <taxon>Gammaproteobacteria</taxon>
        <taxon>Aeromonadales</taxon>
        <taxon>Aeromonadaceae</taxon>
        <taxon>Tolumonas</taxon>
    </lineage>
</organism>
<gene>
    <name evidence="7" type="ORF">HNR75_000785</name>
</gene>
<dbReference type="PROSITE" id="PS51194">
    <property type="entry name" value="HELICASE_CTER"/>
    <property type="match status" value="1"/>
</dbReference>
<dbReference type="InterPro" id="IPR011545">
    <property type="entry name" value="DEAD/DEAH_box_helicase_dom"/>
</dbReference>
<evidence type="ECO:0000256" key="1">
    <source>
        <dbReference type="ARBA" id="ARBA00022741"/>
    </source>
</evidence>
<keyword evidence="8" id="KW-1185">Reference proteome</keyword>
<dbReference type="PANTHER" id="PTHR47961:SF6">
    <property type="entry name" value="DNA-DIRECTED DNA POLYMERASE"/>
    <property type="match status" value="1"/>
</dbReference>
<dbReference type="InterPro" id="IPR050474">
    <property type="entry name" value="Hel308_SKI2-like"/>
</dbReference>
<evidence type="ECO:0000256" key="4">
    <source>
        <dbReference type="ARBA" id="ARBA00022840"/>
    </source>
</evidence>
<dbReference type="SUPFAM" id="SSF52540">
    <property type="entry name" value="P-loop containing nucleoside triphosphate hydrolases"/>
    <property type="match status" value="1"/>
</dbReference>
<dbReference type="GO" id="GO:0016787">
    <property type="term" value="F:hydrolase activity"/>
    <property type="evidence" value="ECO:0007669"/>
    <property type="project" value="UniProtKB-KW"/>
</dbReference>
<dbReference type="Gene3D" id="3.40.50.300">
    <property type="entry name" value="P-loop containing nucleotide triphosphate hydrolases"/>
    <property type="match status" value="2"/>
</dbReference>
<keyword evidence="2" id="KW-0378">Hydrolase</keyword>
<evidence type="ECO:0000256" key="3">
    <source>
        <dbReference type="ARBA" id="ARBA00022806"/>
    </source>
</evidence>
<evidence type="ECO:0000256" key="2">
    <source>
        <dbReference type="ARBA" id="ARBA00022801"/>
    </source>
</evidence>
<dbReference type="InterPro" id="IPR027417">
    <property type="entry name" value="P-loop_NTPase"/>
</dbReference>
<keyword evidence="1" id="KW-0547">Nucleotide-binding</keyword>
<dbReference type="PROSITE" id="PS51192">
    <property type="entry name" value="HELICASE_ATP_BIND_1"/>
    <property type="match status" value="1"/>
</dbReference>
<dbReference type="EMBL" id="JACHGR010000002">
    <property type="protein sequence ID" value="MBB6054913.1"/>
    <property type="molecule type" value="Genomic_DNA"/>
</dbReference>
<evidence type="ECO:0000259" key="6">
    <source>
        <dbReference type="PROSITE" id="PS51194"/>
    </source>
</evidence>
<feature type="domain" description="Helicase ATP-binding" evidence="5">
    <location>
        <begin position="280"/>
        <end position="454"/>
    </location>
</feature>
<keyword evidence="3" id="KW-0347">Helicase</keyword>
<comment type="caution">
    <text evidence="7">The sequence shown here is derived from an EMBL/GenBank/DDBJ whole genome shotgun (WGS) entry which is preliminary data.</text>
</comment>
<dbReference type="Pfam" id="PF00270">
    <property type="entry name" value="DEAD"/>
    <property type="match status" value="1"/>
</dbReference>
<evidence type="ECO:0000313" key="8">
    <source>
        <dbReference type="Proteomes" id="UP000585721"/>
    </source>
</evidence>
<name>A0A841GN51_9GAMM</name>
<dbReference type="Proteomes" id="UP000585721">
    <property type="component" value="Unassembled WGS sequence"/>
</dbReference>
<proteinExistence type="predicted"/>